<dbReference type="GO" id="GO:0003824">
    <property type="term" value="F:catalytic activity"/>
    <property type="evidence" value="ECO:0007669"/>
    <property type="project" value="InterPro"/>
</dbReference>
<evidence type="ECO:0000313" key="2">
    <source>
        <dbReference type="EMBL" id="OGZ62589.1"/>
    </source>
</evidence>
<reference evidence="2 3" key="1">
    <citation type="journal article" date="2016" name="Nat. Commun.">
        <title>Thousands of microbial genomes shed light on interconnected biogeochemical processes in an aquifer system.</title>
        <authorList>
            <person name="Anantharaman K."/>
            <person name="Brown C.T."/>
            <person name="Hug L.A."/>
            <person name="Sharon I."/>
            <person name="Castelle C.J."/>
            <person name="Probst A.J."/>
            <person name="Thomas B.C."/>
            <person name="Singh A."/>
            <person name="Wilkins M.J."/>
            <person name="Karaoz U."/>
            <person name="Brodie E.L."/>
            <person name="Williams K.H."/>
            <person name="Hubbard S.S."/>
            <person name="Banfield J.F."/>
        </authorList>
    </citation>
    <scope>NUCLEOTIDE SEQUENCE [LARGE SCALE GENOMIC DNA]</scope>
</reference>
<dbReference type="Proteomes" id="UP000177190">
    <property type="component" value="Unassembled WGS sequence"/>
</dbReference>
<organism evidence="2 3">
    <name type="scientific">Candidatus Staskawiczbacteria bacterium RIFCSPHIGHO2_01_FULL_36_16</name>
    <dbReference type="NCBI Taxonomy" id="1802200"/>
    <lineage>
        <taxon>Bacteria</taxon>
        <taxon>Candidatus Staskawicziibacteriota</taxon>
    </lineage>
</organism>
<dbReference type="InterPro" id="IPR000639">
    <property type="entry name" value="Epox_hydrolase-like"/>
</dbReference>
<evidence type="ECO:0000313" key="3">
    <source>
        <dbReference type="Proteomes" id="UP000177190"/>
    </source>
</evidence>
<protein>
    <recommendedName>
        <fullName evidence="1">AB hydrolase-1 domain-containing protein</fullName>
    </recommendedName>
</protein>
<dbReference type="InterPro" id="IPR050266">
    <property type="entry name" value="AB_hydrolase_sf"/>
</dbReference>
<dbReference type="InterPro" id="IPR029058">
    <property type="entry name" value="AB_hydrolase_fold"/>
</dbReference>
<dbReference type="Pfam" id="PF00561">
    <property type="entry name" value="Abhydrolase_1"/>
    <property type="match status" value="2"/>
</dbReference>
<name>A0A1G2HJJ2_9BACT</name>
<dbReference type="AlphaFoldDB" id="A0A1G2HJJ2"/>
<dbReference type="PANTHER" id="PTHR43798">
    <property type="entry name" value="MONOACYLGLYCEROL LIPASE"/>
    <property type="match status" value="1"/>
</dbReference>
<gene>
    <name evidence="2" type="ORF">A2812_02985</name>
</gene>
<dbReference type="Gene3D" id="3.40.50.1820">
    <property type="entry name" value="alpha/beta hydrolase"/>
    <property type="match status" value="1"/>
</dbReference>
<dbReference type="STRING" id="1802200.A2812_02985"/>
<dbReference type="EMBL" id="MHOM01000055">
    <property type="protein sequence ID" value="OGZ62589.1"/>
    <property type="molecule type" value="Genomic_DNA"/>
</dbReference>
<dbReference type="InterPro" id="IPR000073">
    <property type="entry name" value="AB_hydrolase_1"/>
</dbReference>
<dbReference type="PRINTS" id="PR00412">
    <property type="entry name" value="EPOXHYDRLASE"/>
</dbReference>
<comment type="caution">
    <text evidence="2">The sequence shown here is derived from an EMBL/GenBank/DDBJ whole genome shotgun (WGS) entry which is preliminary data.</text>
</comment>
<dbReference type="PRINTS" id="PR00111">
    <property type="entry name" value="ABHYDROLASE"/>
</dbReference>
<feature type="domain" description="AB hydrolase-1" evidence="1">
    <location>
        <begin position="175"/>
        <end position="233"/>
    </location>
</feature>
<feature type="domain" description="AB hydrolase-1" evidence="1">
    <location>
        <begin position="20"/>
        <end position="118"/>
    </location>
</feature>
<sequence length="248" mass="28535">MEIIINGIKTNYITMGKGAPFIVLHGWGSGSDRWIKEAEIISKKNFQVVIPDLPGFGESDKLTRPWTINDYVKWFEDFTKIFEIQDFYLLGYSFGGALASKIAVKYPQRVKKLFLVASAVIRKKTAKKGFLAKISKFIKFFYFVPYYALFRKAVYKFIIRKSDYVYAEGIMKQTYLNAISDDLSHHLSFIRVPTVIIWGDKDQSVPIDDAKFINNKIKNSKLIIIEGADHLMHKTMPEVLAEKVLNNL</sequence>
<accession>A0A1G2HJJ2</accession>
<evidence type="ECO:0000259" key="1">
    <source>
        <dbReference type="Pfam" id="PF00561"/>
    </source>
</evidence>
<proteinExistence type="predicted"/>
<dbReference type="SUPFAM" id="SSF53474">
    <property type="entry name" value="alpha/beta-Hydrolases"/>
    <property type="match status" value="1"/>
</dbReference>